<dbReference type="AlphaFoldDB" id="A0A0G0JK84"/>
<protein>
    <submittedName>
        <fullName evidence="2">Glycosyl transferase group 2/group 1 fusion protein</fullName>
    </submittedName>
</protein>
<evidence type="ECO:0000313" key="2">
    <source>
        <dbReference type="EMBL" id="KKQ67252.1"/>
    </source>
</evidence>
<evidence type="ECO:0000313" key="3">
    <source>
        <dbReference type="Proteomes" id="UP000034235"/>
    </source>
</evidence>
<proteinExistence type="predicted"/>
<sequence>MKIGIYTPYLDSFGGGERYMLTIAEILSSDNDVDLLLDKNLANQDSKMLICKLSKHLNLDLKKLNLVKAPIGAGGNAMERIFFLKKYDLLFYLTDGSFFYSTAKKNIIHFQVPFENLDNSYWSKFKLSSWTLAIYNSEFTKDIIEKNISLPGEVVYPPVAVEDFKPLSKKKQILSVGRFYGYLKTKKHEEMITTFINLYKHNDLKGWSLYLAGSLIEGDESYLDELKDLAKNYPIYFYPNIKHDDLRKLYGESSIYWHAAGLNETNPEKMEHFGISTVEAMAAGCVPVVINKGGQPEIVEDQVSGFLWNDLSELENLTLKLIENDTLKSKVTEKAIERSRLFSKMEFKEHISKIIYA</sequence>
<feature type="domain" description="Glycosyl transferase family 1" evidence="1">
    <location>
        <begin position="168"/>
        <end position="337"/>
    </location>
</feature>
<dbReference type="PANTHER" id="PTHR45919">
    <property type="entry name" value="GDP-MAN:MAN(3)GLCNAC(2)-PP-DOL ALPHA-1,2-MANNOSYLTRANSFERASE"/>
    <property type="match status" value="1"/>
</dbReference>
<dbReference type="Pfam" id="PF00534">
    <property type="entry name" value="Glycos_transf_1"/>
    <property type="match status" value="1"/>
</dbReference>
<keyword evidence="2" id="KW-0808">Transferase</keyword>
<dbReference type="EMBL" id="LBUP01000001">
    <property type="protein sequence ID" value="KKQ67252.1"/>
    <property type="molecule type" value="Genomic_DNA"/>
</dbReference>
<organism evidence="2 3">
    <name type="scientific">Candidatus Daviesbacteria bacterium GW2011_GWA2_38_24</name>
    <dbReference type="NCBI Taxonomy" id="1618422"/>
    <lineage>
        <taxon>Bacteria</taxon>
        <taxon>Candidatus Daviesiibacteriota</taxon>
    </lineage>
</organism>
<dbReference type="GO" id="GO:0016020">
    <property type="term" value="C:membrane"/>
    <property type="evidence" value="ECO:0007669"/>
    <property type="project" value="TreeGrafter"/>
</dbReference>
<dbReference type="GO" id="GO:0006487">
    <property type="term" value="P:protein N-linked glycosylation"/>
    <property type="evidence" value="ECO:0007669"/>
    <property type="project" value="TreeGrafter"/>
</dbReference>
<name>A0A0G0JK84_9BACT</name>
<dbReference type="PANTHER" id="PTHR45919:SF1">
    <property type="entry name" value="GDP-MAN:MAN(3)GLCNAC(2)-PP-DOL ALPHA-1,2-MANNOSYLTRANSFERASE"/>
    <property type="match status" value="1"/>
</dbReference>
<accession>A0A0G0JK84</accession>
<dbReference type="Proteomes" id="UP000034235">
    <property type="component" value="Unassembled WGS sequence"/>
</dbReference>
<dbReference type="Gene3D" id="3.40.50.2000">
    <property type="entry name" value="Glycogen Phosphorylase B"/>
    <property type="match status" value="1"/>
</dbReference>
<evidence type="ECO:0000259" key="1">
    <source>
        <dbReference type="Pfam" id="PF00534"/>
    </source>
</evidence>
<comment type="caution">
    <text evidence="2">The sequence shown here is derived from an EMBL/GenBank/DDBJ whole genome shotgun (WGS) entry which is preliminary data.</text>
</comment>
<dbReference type="InterPro" id="IPR001296">
    <property type="entry name" value="Glyco_trans_1"/>
</dbReference>
<gene>
    <name evidence="2" type="ORF">US86_C0001G0179</name>
</gene>
<dbReference type="SUPFAM" id="SSF53756">
    <property type="entry name" value="UDP-Glycosyltransferase/glycogen phosphorylase"/>
    <property type="match status" value="1"/>
</dbReference>
<dbReference type="InterPro" id="IPR038013">
    <property type="entry name" value="ALG11"/>
</dbReference>
<reference evidence="2 3" key="1">
    <citation type="journal article" date="2015" name="Nature">
        <title>rRNA introns, odd ribosomes, and small enigmatic genomes across a large radiation of phyla.</title>
        <authorList>
            <person name="Brown C.T."/>
            <person name="Hug L.A."/>
            <person name="Thomas B.C."/>
            <person name="Sharon I."/>
            <person name="Castelle C.J."/>
            <person name="Singh A."/>
            <person name="Wilkins M.J."/>
            <person name="Williams K.H."/>
            <person name="Banfield J.F."/>
        </authorList>
    </citation>
    <scope>NUCLEOTIDE SEQUENCE [LARGE SCALE GENOMIC DNA]</scope>
</reference>
<dbReference type="GO" id="GO:0004377">
    <property type="term" value="F:GDP-Man:Man(3)GlcNAc(2)-PP-Dol alpha-1,2-mannosyltransferase activity"/>
    <property type="evidence" value="ECO:0007669"/>
    <property type="project" value="InterPro"/>
</dbReference>